<gene>
    <name evidence="2" type="ORF">EU93_1487</name>
</gene>
<dbReference type="PANTHER" id="PTHR34988">
    <property type="entry name" value="PROTEIN, PUTATIVE-RELATED"/>
    <property type="match status" value="1"/>
</dbReference>
<dbReference type="CDD" id="cd02066">
    <property type="entry name" value="GRX_family"/>
    <property type="match status" value="1"/>
</dbReference>
<dbReference type="AlphaFoldDB" id="A0A0A1ZQ44"/>
<evidence type="ECO:0000259" key="1">
    <source>
        <dbReference type="PROSITE" id="PS51742"/>
    </source>
</evidence>
<reference evidence="3" key="1">
    <citation type="journal article" date="2014" name="Sci. Data">
        <title>Genomes of diverse isolates of the marine cyanobacterium Prochlorococcus.</title>
        <authorList>
            <person name="Biller S."/>
            <person name="Berube P."/>
            <person name="Thompson J."/>
            <person name="Kelly L."/>
            <person name="Roggensack S."/>
            <person name="Awad L."/>
            <person name="Roache-Johnson K."/>
            <person name="Ding H."/>
            <person name="Giovannoni S.J."/>
            <person name="Moore L.R."/>
            <person name="Chisholm S.W."/>
        </authorList>
    </citation>
    <scope>NUCLEOTIDE SEQUENCE [LARGE SCALE GENOMIC DNA]</scope>
</reference>
<dbReference type="PROSITE" id="PS51742">
    <property type="entry name" value="PPC"/>
    <property type="match status" value="1"/>
</dbReference>
<sequence>MQPHSLKLSPESDLINSIKEYSLSNDLYGYVSGVVGNLRTVCIQCPGNLKINKFEGNLEIVSLNGHFNKGDAHLHLSFADEGCNVFGGHLEEGCIVKKGTDILLLSFEQKIINISNNDLITNQSRVKAYILKDCPWSKRAIRLLNSLSIPYEVILIDNDESFRKIMVKSNHNTFPQIFLDNNFFGGYDELSEQAKLDKLSSFK</sequence>
<proteinExistence type="predicted"/>
<dbReference type="EMBL" id="JNAJ01000017">
    <property type="protein sequence ID" value="KGF90318.1"/>
    <property type="molecule type" value="Genomic_DNA"/>
</dbReference>
<dbReference type="Pfam" id="PF00462">
    <property type="entry name" value="Glutaredoxin"/>
    <property type="match status" value="1"/>
</dbReference>
<protein>
    <submittedName>
        <fullName evidence="2">Glutaredoxin</fullName>
    </submittedName>
</protein>
<dbReference type="PROSITE" id="PS51354">
    <property type="entry name" value="GLUTAREDOXIN_2"/>
    <property type="match status" value="1"/>
</dbReference>
<organism evidence="2 3">
    <name type="scientific">Prochlorococcus marinus str. MIT 9116</name>
    <dbReference type="NCBI Taxonomy" id="167544"/>
    <lineage>
        <taxon>Bacteria</taxon>
        <taxon>Bacillati</taxon>
        <taxon>Cyanobacteriota</taxon>
        <taxon>Cyanophyceae</taxon>
        <taxon>Synechococcales</taxon>
        <taxon>Prochlorococcaceae</taxon>
        <taxon>Prochlorococcus</taxon>
    </lineage>
</organism>
<dbReference type="OrthoDB" id="552202at2"/>
<evidence type="ECO:0000313" key="2">
    <source>
        <dbReference type="EMBL" id="KGF90318.1"/>
    </source>
</evidence>
<dbReference type="RefSeq" id="WP_032514287.1">
    <property type="nucleotide sequence ID" value="NZ_JNAJ01000017.1"/>
</dbReference>
<dbReference type="Proteomes" id="UP000030491">
    <property type="component" value="Unassembled WGS sequence"/>
</dbReference>
<dbReference type="PANTHER" id="PTHR34988:SF1">
    <property type="entry name" value="DNA-BINDING PROTEIN"/>
    <property type="match status" value="1"/>
</dbReference>
<accession>A0A0A1ZQ44</accession>
<dbReference type="InterPro" id="IPR002109">
    <property type="entry name" value="Glutaredoxin"/>
</dbReference>
<name>A0A0A1ZQ44_PROMR</name>
<dbReference type="SUPFAM" id="SSF52833">
    <property type="entry name" value="Thioredoxin-like"/>
    <property type="match status" value="1"/>
</dbReference>
<dbReference type="SUPFAM" id="SSF117856">
    <property type="entry name" value="AF0104/ALDC/Ptd012-like"/>
    <property type="match status" value="1"/>
</dbReference>
<comment type="caution">
    <text evidence="2">The sequence shown here is derived from an EMBL/GenBank/DDBJ whole genome shotgun (WGS) entry which is preliminary data.</text>
</comment>
<feature type="domain" description="PPC" evidence="1">
    <location>
        <begin position="1"/>
        <end position="129"/>
    </location>
</feature>
<evidence type="ECO:0000313" key="3">
    <source>
        <dbReference type="Proteomes" id="UP000030491"/>
    </source>
</evidence>
<dbReference type="Gene3D" id="3.40.30.10">
    <property type="entry name" value="Glutaredoxin"/>
    <property type="match status" value="1"/>
</dbReference>
<dbReference type="InterPro" id="IPR036249">
    <property type="entry name" value="Thioredoxin-like_sf"/>
</dbReference>
<dbReference type="Gene3D" id="3.30.1330.80">
    <property type="entry name" value="Hypothetical protein, similar to alpha- acetolactate decarboxylase, domain 2"/>
    <property type="match status" value="1"/>
</dbReference>
<dbReference type="InterPro" id="IPR005175">
    <property type="entry name" value="PPC_dom"/>
</dbReference>
<dbReference type="Pfam" id="PF03479">
    <property type="entry name" value="PCC"/>
    <property type="match status" value="1"/>
</dbReference>
<dbReference type="CDD" id="cd11378">
    <property type="entry name" value="DUF296"/>
    <property type="match status" value="1"/>
</dbReference>